<feature type="region of interest" description="Disordered" evidence="1">
    <location>
        <begin position="304"/>
        <end position="333"/>
    </location>
</feature>
<reference evidence="2" key="1">
    <citation type="submission" date="2021-02" db="EMBL/GenBank/DDBJ databases">
        <title>First Annotated Genome of the Yellow-green Alga Tribonema minus.</title>
        <authorList>
            <person name="Mahan K.M."/>
        </authorList>
    </citation>
    <scope>NUCLEOTIDE SEQUENCE</scope>
    <source>
        <strain evidence="2">UTEX B ZZ1240</strain>
    </source>
</reference>
<evidence type="ECO:0000313" key="2">
    <source>
        <dbReference type="EMBL" id="KAG5184691.1"/>
    </source>
</evidence>
<gene>
    <name evidence="2" type="ORF">JKP88DRAFT_244687</name>
</gene>
<dbReference type="AlphaFoldDB" id="A0A836CIC3"/>
<keyword evidence="3" id="KW-1185">Reference proteome</keyword>
<evidence type="ECO:0000313" key="3">
    <source>
        <dbReference type="Proteomes" id="UP000664859"/>
    </source>
</evidence>
<comment type="caution">
    <text evidence="2">The sequence shown here is derived from an EMBL/GenBank/DDBJ whole genome shotgun (WGS) entry which is preliminary data.</text>
</comment>
<organism evidence="2 3">
    <name type="scientific">Tribonema minus</name>
    <dbReference type="NCBI Taxonomy" id="303371"/>
    <lineage>
        <taxon>Eukaryota</taxon>
        <taxon>Sar</taxon>
        <taxon>Stramenopiles</taxon>
        <taxon>Ochrophyta</taxon>
        <taxon>PX clade</taxon>
        <taxon>Xanthophyceae</taxon>
        <taxon>Tribonematales</taxon>
        <taxon>Tribonemataceae</taxon>
        <taxon>Tribonema</taxon>
    </lineage>
</organism>
<dbReference type="Proteomes" id="UP000664859">
    <property type="component" value="Unassembled WGS sequence"/>
</dbReference>
<accession>A0A836CIC3</accession>
<proteinExistence type="predicted"/>
<protein>
    <submittedName>
        <fullName evidence="2">Uncharacterized protein</fullName>
    </submittedName>
</protein>
<evidence type="ECO:0000256" key="1">
    <source>
        <dbReference type="SAM" id="MobiDB-lite"/>
    </source>
</evidence>
<dbReference type="EMBL" id="JAFCMP010000157">
    <property type="protein sequence ID" value="KAG5184691.1"/>
    <property type="molecule type" value="Genomic_DNA"/>
</dbReference>
<feature type="compositionally biased region" description="Basic and acidic residues" evidence="1">
    <location>
        <begin position="304"/>
        <end position="314"/>
    </location>
</feature>
<sequence>MVVSLGGGDCCGSGGGSSGGGDYMQGFRAAQLLFQAAASVQGQKLAASNNLMQQLEQTLAPVKEVLLRRELAEQRMRDEAGAAAHLGDKAERAINCVELQVQQQGAGVAQSMVSLAQQQGVSGQLQQMQMQSGMQQLLHGVQRETGRLSSRIDTQQQQQQQPAVMAELVREAVEATRVGRVSLAMDVATDQSNIAQRARSGQRVVQAINNPQSHMSMNPQDGVPDDAPARRSVIHKTPNDFLDYARQVEGVNDSAQTLHRKTEAAMTKPGTPDVHMDENNTRKRAADAHTFDDTQPDVQIRYNADEPKELESHKIRGKAAMQAMDTEEGVQVS</sequence>
<name>A0A836CIC3_9STRA</name>